<sequence length="59" mass="6843">MSVVARIDRSWQQRSRGRFRNILDLLSRKADISALDLLQMSQRQIESQLSQIDQGQVTV</sequence>
<evidence type="ECO:0000313" key="1">
    <source>
        <dbReference type="EMBL" id="EER17623.1"/>
    </source>
</evidence>
<dbReference type="OrthoDB" id="437776at2759"/>
<dbReference type="EMBL" id="GG671995">
    <property type="protein sequence ID" value="EER17623.1"/>
    <property type="molecule type" value="Genomic_DNA"/>
</dbReference>
<gene>
    <name evidence="1" type="ORF">Pmar_PMAR023540</name>
</gene>
<reference evidence="1 2" key="1">
    <citation type="submission" date="2008-07" db="EMBL/GenBank/DDBJ databases">
        <authorList>
            <person name="El-Sayed N."/>
            <person name="Caler E."/>
            <person name="Inman J."/>
            <person name="Amedeo P."/>
            <person name="Hass B."/>
            <person name="Wortman J."/>
        </authorList>
    </citation>
    <scope>NUCLEOTIDE SEQUENCE [LARGE SCALE GENOMIC DNA]</scope>
    <source>
        <strain evidence="2">ATCC 50983 / TXsc</strain>
    </source>
</reference>
<dbReference type="Proteomes" id="UP000007800">
    <property type="component" value="Unassembled WGS sequence"/>
</dbReference>
<evidence type="ECO:0000313" key="2">
    <source>
        <dbReference type="Proteomes" id="UP000007800"/>
    </source>
</evidence>
<dbReference type="InParanoid" id="C5KCM4"/>
<organism evidence="2">
    <name type="scientific">Perkinsus marinus (strain ATCC 50983 / TXsc)</name>
    <dbReference type="NCBI Taxonomy" id="423536"/>
    <lineage>
        <taxon>Eukaryota</taxon>
        <taxon>Sar</taxon>
        <taxon>Alveolata</taxon>
        <taxon>Perkinsozoa</taxon>
        <taxon>Perkinsea</taxon>
        <taxon>Perkinsida</taxon>
        <taxon>Perkinsidae</taxon>
        <taxon>Perkinsus</taxon>
    </lineage>
</organism>
<name>C5KCM4_PERM5</name>
<dbReference type="RefSeq" id="XP_002785827.1">
    <property type="nucleotide sequence ID" value="XM_002785781.1"/>
</dbReference>
<protein>
    <submittedName>
        <fullName evidence="1">Uncharacterized protein</fullName>
    </submittedName>
</protein>
<keyword evidence="2" id="KW-1185">Reference proteome</keyword>
<accession>C5KCM4</accession>
<proteinExistence type="predicted"/>
<dbReference type="GeneID" id="9087187"/>
<dbReference type="AlphaFoldDB" id="C5KCM4"/>